<sequence>MSLARAHEGYEYQDLLSAYFILNELLSESNSRFTIDTKEFDEDRIDDLTISTATAVKKIQVKYSREGGKHVLEKKDLATLTGYNLAIDTLFTSWQQHPEKAKCKLRLCLAWNEPIDEIINVLIKDNNNKSFKNYPTVVYQIDPDKIWPHGGQPLTSWKRLTKIAADFDRKEFVDFCGRFYIEVNLPKFSLNVHQPLDLEYIVLDQVTDLGIGVFPNETKSKEEFLLQLIQLIKQARSGLLTNLDTTEVFRRLDIRQDYGAVYQDFPVVQEELITSVPFFEEFIQELNEAQRVILLGEPGSGKSWFLKGLQQYVATNGINVIHHLCYTDLNDAMQKDRIQTNVFYGNLIAEILQRFPDLKVIKPQKFASTLLELNHLLERIDQPTILIVDGLDHIERVRNYYRYHDIAESQVEIILRLNDLVISSHVKILVASQPISVLKSVLNFKEVKLPGWTKKETLLLMGKKHLENLQLLENELVDLIQDKAKGNPLYTNYLIAECLRTENLTIENFNRLPGYSYNLSQYYEYLFTNIKLNENVPQILSGVSFALTKNEINEITGLGDLVDDSLYVIAPVLKQSVAQSGYKIYHESFKRFVFDKLKEKKIALEKVIIQPVADWFEKKGVIQYPKAYRYFFNFLADYGANQRIVPYANKDFIVDSLYYGQPWDLIKYNYYYLKDAILLSNDLIGTVLINEFSKVLSSTENIFESQMVLYAEQLGNTQGFDVVKDYLLFEEDATQPLRQGLTLCYMLSEKGVTAPWTIYGQYFIGQELIQHEDLSLYIRFLLSERNEDRLAAIASRAQVSEIRSDFLAIFVNELTRFQDRDFVIQLELNPVIAQLLEAADPTPVSFVDLNDLVTRLIAIDSLYNQHEILTTFFEQIELQAPCGIELEQIITPLLDINWFYNWITYALKIKLILLADHFDSQEVINAFAYLTKDTEPFKGKPRSSDLHSIQDLILESLKAGLSTIVTHDDWEAVIGIIVKASTETSVSIQKDQGGPIPVYLLVELLTSSANDTNRTLVIRALEDIIGERKFFDLHHYISGYLFRLSGLYFDSGNLEKAQNLFREAIKTFTGYTQRRDQTLEDLLESLVPFSTVNYDKALVYIPQIKSLIDAIDNHTDGKDTRHFFVEWFKKFSQVNWLSSANYLLNDLKNYRSYWRLEDCLWNLLVIADGKINLELELLLTTTFLITSDHVFVTYCLKLIALTIDVNKPLAYYGFICLSERMSRRTDNGYSKDIIDYYDRLALLFDTCEGAEQVHISSRKTYNSPTEWTKTLDKQYAERQNLADISHADLVNYVKTYTLRESEIQSFIYYFDTSKGITDENKEVIREIVRKNSFQETDRDELSEMFCANNEVYIYYWVCRFLYDRDGWYNQLVNTQAFKNACDLDAELAKTYLFELLKDIMGISFRIGMSGNLVNALVLAKENPETITAMYDQMFDAISFRLPYQEKENWDEYTADPYQMSEEEVLFAILLARFRSFSVERYQPAITALEYLSKDHWPKLISPLKWFFKNREFFLDCIVVSVLQLVYFAYLNESLDITPLADTLNEIYPTKYYHIDAMIEIILEKPFRPLPDPEPLPDYPPIDEEDHSIISGLNKSIWRLENMGLPLDPVLTKYAATYAESQTDKLEIYGNRMYKQMAKNLYPSDYLMGLVNRELYTELNTFYDSGEILYELAIENKLIELQTFSRNHRPTLLPKPTSYIYGHSNSAPNRQNGWVSIAHYERELFSVDTFALKETISFGGLVFTRKPKFPISHHVISYDVFDKISNAVVPKSDYPIISNIREYDPLENLKLLWLPDWLLQELGLTVEKDSIGLKAKDADGKVLLYYVNWKADYLGSELHADLNTEIPKLDGAALMMEVSCYTRLLAIYGKENNYAVYRK</sequence>
<evidence type="ECO:0000313" key="1">
    <source>
        <dbReference type="EMBL" id="MBB6110289.1"/>
    </source>
</evidence>
<dbReference type="InterPro" id="IPR027417">
    <property type="entry name" value="P-loop_NTPase"/>
</dbReference>
<dbReference type="Gene3D" id="3.40.50.300">
    <property type="entry name" value="P-loop containing nucleotide triphosphate hydrolases"/>
    <property type="match status" value="1"/>
</dbReference>
<evidence type="ECO:0008006" key="3">
    <source>
        <dbReference type="Google" id="ProtNLM"/>
    </source>
</evidence>
<proteinExistence type="predicted"/>
<reference evidence="1 2" key="1">
    <citation type="submission" date="2020-08" db="EMBL/GenBank/DDBJ databases">
        <title>Genomic Encyclopedia of Type Strains, Phase IV (KMG-V): Genome sequencing to study the core and pangenomes of soil and plant-associated prokaryotes.</title>
        <authorList>
            <person name="Whitman W."/>
        </authorList>
    </citation>
    <scope>NUCLEOTIDE SEQUENCE [LARGE SCALE GENOMIC DNA]</scope>
    <source>
        <strain evidence="1 2">ANJLi2</strain>
    </source>
</reference>
<dbReference type="SUPFAM" id="SSF52540">
    <property type="entry name" value="P-loop containing nucleoside triphosphate hydrolases"/>
    <property type="match status" value="1"/>
</dbReference>
<protein>
    <recommendedName>
        <fullName evidence="3">NACHT domain-containing protein</fullName>
    </recommendedName>
</protein>
<dbReference type="EMBL" id="JACHCB010000007">
    <property type="protein sequence ID" value="MBB6110289.1"/>
    <property type="molecule type" value="Genomic_DNA"/>
</dbReference>
<name>A0ABR6PKJ5_9SPHI</name>
<evidence type="ECO:0000313" key="2">
    <source>
        <dbReference type="Proteomes" id="UP000541583"/>
    </source>
</evidence>
<dbReference type="RefSeq" id="WP_076373822.1">
    <property type="nucleotide sequence ID" value="NZ_FTMG01000006.1"/>
</dbReference>
<accession>A0ABR6PKJ5</accession>
<gene>
    <name evidence="1" type="ORF">HDF23_003045</name>
</gene>
<organism evidence="1 2">
    <name type="scientific">Mucilaginibacter lappiensis</name>
    <dbReference type="NCBI Taxonomy" id="354630"/>
    <lineage>
        <taxon>Bacteria</taxon>
        <taxon>Pseudomonadati</taxon>
        <taxon>Bacteroidota</taxon>
        <taxon>Sphingobacteriia</taxon>
        <taxon>Sphingobacteriales</taxon>
        <taxon>Sphingobacteriaceae</taxon>
        <taxon>Mucilaginibacter</taxon>
    </lineage>
</organism>
<comment type="caution">
    <text evidence="1">The sequence shown here is derived from an EMBL/GenBank/DDBJ whole genome shotgun (WGS) entry which is preliminary data.</text>
</comment>
<keyword evidence="2" id="KW-1185">Reference proteome</keyword>
<dbReference type="Proteomes" id="UP000541583">
    <property type="component" value="Unassembled WGS sequence"/>
</dbReference>